<protein>
    <submittedName>
        <fullName evidence="1">Uncharacterized protein</fullName>
    </submittedName>
</protein>
<dbReference type="Proteomes" id="UP001157733">
    <property type="component" value="Chromosome"/>
</dbReference>
<proteinExistence type="predicted"/>
<name>A0ABM9HC89_9BACT</name>
<dbReference type="RefSeq" id="WP_282010709.1">
    <property type="nucleotide sequence ID" value="NZ_OX336137.1"/>
</dbReference>
<evidence type="ECO:0000313" key="2">
    <source>
        <dbReference type="Proteomes" id="UP001157733"/>
    </source>
</evidence>
<gene>
    <name evidence="1" type="ORF">NSPWAT_0931</name>
</gene>
<evidence type="ECO:0000313" key="1">
    <source>
        <dbReference type="EMBL" id="CAI2717790.1"/>
    </source>
</evidence>
<sequence>MFTDEFLEKLPDNPVEALEKMIQKFQEWESTNRFKMKKYPDFNGHYPDMLKAYAVLQAYSEAHDLKIVFPDLNVNNKEENVLNISKAFNHYAKTKLHQLKMVQEKLDFQLIKDEYAQKFGRSFAYQFSDGDLRKTQNLLRLLGHIVSRSDYLDENHMNRLMNRIQRSLQILHKKSVNLDSIWGLIGDAGVVISRYGSKADSIANRIFEIIEIIWRTQAITENLESGINNPFLGD</sequence>
<accession>A0ABM9HC89</accession>
<organism evidence="1 2">
    <name type="scientific">Nitrospina watsonii</name>
    <dbReference type="NCBI Taxonomy" id="1323948"/>
    <lineage>
        <taxon>Bacteria</taxon>
        <taxon>Pseudomonadati</taxon>
        <taxon>Nitrospinota/Tectimicrobiota group</taxon>
        <taxon>Nitrospinota</taxon>
        <taxon>Nitrospinia</taxon>
        <taxon>Nitrospinales</taxon>
        <taxon>Nitrospinaceae</taxon>
        <taxon>Nitrospina</taxon>
    </lineage>
</organism>
<dbReference type="EMBL" id="OX336137">
    <property type="protein sequence ID" value="CAI2717790.1"/>
    <property type="molecule type" value="Genomic_DNA"/>
</dbReference>
<reference evidence="1 2" key="1">
    <citation type="submission" date="2022-09" db="EMBL/GenBank/DDBJ databases">
        <authorList>
            <person name="Kop L."/>
        </authorList>
    </citation>
    <scope>NUCLEOTIDE SEQUENCE [LARGE SCALE GENOMIC DNA]</scope>
    <source>
        <strain evidence="1 2">347</strain>
    </source>
</reference>
<keyword evidence="2" id="KW-1185">Reference proteome</keyword>